<organism evidence="1 2">
    <name type="scientific">Methylocaldum szegediense</name>
    <dbReference type="NCBI Taxonomy" id="73780"/>
    <lineage>
        <taxon>Bacteria</taxon>
        <taxon>Pseudomonadati</taxon>
        <taxon>Pseudomonadota</taxon>
        <taxon>Gammaproteobacteria</taxon>
        <taxon>Methylococcales</taxon>
        <taxon>Methylococcaceae</taxon>
        <taxon>Methylocaldum</taxon>
    </lineage>
</organism>
<protein>
    <submittedName>
        <fullName evidence="1">Uncharacterized protein</fullName>
    </submittedName>
</protein>
<gene>
    <name evidence="1" type="ORF">MSZNOR_3211</name>
</gene>
<proteinExistence type="predicted"/>
<keyword evidence="2" id="KW-1185">Reference proteome</keyword>
<dbReference type="EMBL" id="OX458333">
    <property type="protein sequence ID" value="CAI8889385.1"/>
    <property type="molecule type" value="Genomic_DNA"/>
</dbReference>
<accession>A0ABN8X7X6</accession>
<name>A0ABN8X7X6_9GAMM</name>
<sequence length="61" mass="7410">MLPQRRMFLEALRYESRCKFLALLFRVVGYSAITRRAGVTIRGEYDDYVNEILRTDYKEEW</sequence>
<evidence type="ECO:0000313" key="1">
    <source>
        <dbReference type="EMBL" id="CAI8889385.1"/>
    </source>
</evidence>
<dbReference type="Proteomes" id="UP001162030">
    <property type="component" value="Chromosome"/>
</dbReference>
<reference evidence="1 2" key="1">
    <citation type="submission" date="2023-03" db="EMBL/GenBank/DDBJ databases">
        <authorList>
            <person name="Pearce D."/>
        </authorList>
    </citation>
    <scope>NUCLEOTIDE SEQUENCE [LARGE SCALE GENOMIC DNA]</scope>
    <source>
        <strain evidence="1">Msz</strain>
    </source>
</reference>
<evidence type="ECO:0000313" key="2">
    <source>
        <dbReference type="Proteomes" id="UP001162030"/>
    </source>
</evidence>